<reference evidence="2 3" key="1">
    <citation type="submission" date="2015-07" db="EMBL/GenBank/DDBJ databases">
        <authorList>
            <person name="Noorani M."/>
        </authorList>
    </citation>
    <scope>NUCLEOTIDE SEQUENCE [LARGE SCALE GENOMIC DNA]</scope>
    <source>
        <strain evidence="2 3">CECT 5088</strain>
    </source>
</reference>
<gene>
    <name evidence="2" type="ORF">JAN5088_02965</name>
</gene>
<keyword evidence="1" id="KW-0472">Membrane</keyword>
<keyword evidence="3" id="KW-1185">Reference proteome</keyword>
<evidence type="ECO:0000313" key="3">
    <source>
        <dbReference type="Proteomes" id="UP000048908"/>
    </source>
</evidence>
<feature type="transmembrane region" description="Helical" evidence="1">
    <location>
        <begin position="7"/>
        <end position="31"/>
    </location>
</feature>
<dbReference type="GO" id="GO:0009390">
    <property type="term" value="C:dimethyl sulfoxide reductase complex"/>
    <property type="evidence" value="ECO:0007669"/>
    <property type="project" value="TreeGrafter"/>
</dbReference>
<feature type="transmembrane region" description="Helical" evidence="1">
    <location>
        <begin position="79"/>
        <end position="100"/>
    </location>
</feature>
<dbReference type="Pfam" id="PF04976">
    <property type="entry name" value="DmsC"/>
    <property type="match status" value="1"/>
</dbReference>
<dbReference type="EMBL" id="CXPG01000021">
    <property type="protein sequence ID" value="CTQ34172.1"/>
    <property type="molecule type" value="Genomic_DNA"/>
</dbReference>
<proteinExistence type="predicted"/>
<dbReference type="Proteomes" id="UP000048908">
    <property type="component" value="Unassembled WGS sequence"/>
</dbReference>
<protein>
    <submittedName>
        <fullName evidence="2">DMSO reductase anchor subunit (DmsC)</fullName>
    </submittedName>
</protein>
<keyword evidence="1" id="KW-0812">Transmembrane</keyword>
<dbReference type="RefSeq" id="WP_055683555.1">
    <property type="nucleotide sequence ID" value="NZ_CXPG01000021.1"/>
</dbReference>
<feature type="transmembrane region" description="Helical" evidence="1">
    <location>
        <begin position="256"/>
        <end position="274"/>
    </location>
</feature>
<organism evidence="2 3">
    <name type="scientific">Jannaschia rubra</name>
    <dbReference type="NCBI Taxonomy" id="282197"/>
    <lineage>
        <taxon>Bacteria</taxon>
        <taxon>Pseudomonadati</taxon>
        <taxon>Pseudomonadota</taxon>
        <taxon>Alphaproteobacteria</taxon>
        <taxon>Rhodobacterales</taxon>
        <taxon>Roseobacteraceae</taxon>
        <taxon>Jannaschia</taxon>
    </lineage>
</organism>
<evidence type="ECO:0000313" key="2">
    <source>
        <dbReference type="EMBL" id="CTQ34172.1"/>
    </source>
</evidence>
<feature type="transmembrane region" description="Helical" evidence="1">
    <location>
        <begin position="230"/>
        <end position="250"/>
    </location>
</feature>
<dbReference type="STRING" id="282197.SAMN04488517_103172"/>
<dbReference type="GO" id="GO:0019645">
    <property type="term" value="P:anaerobic electron transport chain"/>
    <property type="evidence" value="ECO:0007669"/>
    <property type="project" value="InterPro"/>
</dbReference>
<dbReference type="AlphaFoldDB" id="A0A0M6XTX1"/>
<feature type="transmembrane region" description="Helical" evidence="1">
    <location>
        <begin position="138"/>
        <end position="155"/>
    </location>
</feature>
<dbReference type="PANTHER" id="PTHR38095">
    <property type="entry name" value="ANAEROBIC DIMETHYL SULFOXIDE REDUCTASE CHAIN YNFH"/>
    <property type="match status" value="1"/>
</dbReference>
<dbReference type="GO" id="GO:0005886">
    <property type="term" value="C:plasma membrane"/>
    <property type="evidence" value="ECO:0007669"/>
    <property type="project" value="TreeGrafter"/>
</dbReference>
<dbReference type="InterPro" id="IPR007059">
    <property type="entry name" value="DmsC"/>
</dbReference>
<accession>A0A0M6XTX1</accession>
<feature type="transmembrane region" description="Helical" evidence="1">
    <location>
        <begin position="161"/>
        <end position="178"/>
    </location>
</feature>
<dbReference type="GO" id="GO:0009389">
    <property type="term" value="F:dimethyl sulfoxide reductase activity"/>
    <property type="evidence" value="ECO:0007669"/>
    <property type="project" value="TreeGrafter"/>
</dbReference>
<dbReference type="OrthoDB" id="5520897at2"/>
<dbReference type="PANTHER" id="PTHR38095:SF1">
    <property type="entry name" value="ANAEROBIC DIMETHYL SULFOXIDE REDUCTASE CHAIN YNFH"/>
    <property type="match status" value="1"/>
</dbReference>
<feature type="transmembrane region" description="Helical" evidence="1">
    <location>
        <begin position="37"/>
        <end position="58"/>
    </location>
</feature>
<evidence type="ECO:0000256" key="1">
    <source>
        <dbReference type="SAM" id="Phobius"/>
    </source>
</evidence>
<sequence>MQPAPSVIIFSTLSGAGFGLLFFLGLGLPVVTGGIAFGFYLIAYVLAVGGLLASVFHLKNPKNAWLSYSQWRTSWLSREGWAAVLALLVMGVFALFQVFFGVTLAPLGWLGAALSLTTVFTTAMIYTQLRTVPRWNQPATPVVFLTASLAGGALLSNNPMLAVILLILLGAAVLFHWWKGDRRFAEAGSTIGTATQLRGRVSLWEKPHTGENYLTREMVFRVARKHAVKLRVIALVLMTPVPVALILLFGAHHLPVALAVLSYVAGVFAQRWLFFAEAEHVVGLYYGAHTGRQVA</sequence>
<keyword evidence="1" id="KW-1133">Transmembrane helix</keyword>
<name>A0A0M6XTX1_9RHOB</name>
<feature type="transmembrane region" description="Helical" evidence="1">
    <location>
        <begin position="106"/>
        <end position="126"/>
    </location>
</feature>